<name>A0A9E7HZ69_9LILI</name>
<proteinExistence type="predicted"/>
<sequence length="34" mass="4108">MLLDEAEEFEYIVTRSLKLLYCVKLFQRVPCEVE</sequence>
<gene>
    <name evidence="1" type="ORF">MUK42_33155</name>
</gene>
<accession>A0A9E7HZ69</accession>
<dbReference type="EMBL" id="CP097511">
    <property type="protein sequence ID" value="URE42911.1"/>
    <property type="molecule type" value="Genomic_DNA"/>
</dbReference>
<protein>
    <submittedName>
        <fullName evidence="1">Uncharacterized protein</fullName>
    </submittedName>
</protein>
<dbReference type="AlphaFoldDB" id="A0A9E7HZ69"/>
<evidence type="ECO:0000313" key="1">
    <source>
        <dbReference type="EMBL" id="URE42911.1"/>
    </source>
</evidence>
<organism evidence="1 2">
    <name type="scientific">Musa troglodytarum</name>
    <name type="common">fe'i banana</name>
    <dbReference type="NCBI Taxonomy" id="320322"/>
    <lineage>
        <taxon>Eukaryota</taxon>
        <taxon>Viridiplantae</taxon>
        <taxon>Streptophyta</taxon>
        <taxon>Embryophyta</taxon>
        <taxon>Tracheophyta</taxon>
        <taxon>Spermatophyta</taxon>
        <taxon>Magnoliopsida</taxon>
        <taxon>Liliopsida</taxon>
        <taxon>Zingiberales</taxon>
        <taxon>Musaceae</taxon>
        <taxon>Musa</taxon>
    </lineage>
</organism>
<dbReference type="Proteomes" id="UP001055439">
    <property type="component" value="Chromosome 9"/>
</dbReference>
<reference evidence="1" key="1">
    <citation type="submission" date="2022-05" db="EMBL/GenBank/DDBJ databases">
        <title>The Musa troglodytarum L. genome provides insights into the mechanism of non-climacteric behaviour and enrichment of carotenoids.</title>
        <authorList>
            <person name="Wang J."/>
        </authorList>
    </citation>
    <scope>NUCLEOTIDE SEQUENCE</scope>
    <source>
        <tissue evidence="1">Leaf</tissue>
    </source>
</reference>
<keyword evidence="2" id="KW-1185">Reference proteome</keyword>
<evidence type="ECO:0000313" key="2">
    <source>
        <dbReference type="Proteomes" id="UP001055439"/>
    </source>
</evidence>